<evidence type="ECO:0000313" key="3">
    <source>
        <dbReference type="Proteomes" id="UP001428341"/>
    </source>
</evidence>
<proteinExistence type="predicted"/>
<evidence type="ECO:0000313" key="2">
    <source>
        <dbReference type="EMBL" id="KAK9189183.1"/>
    </source>
</evidence>
<gene>
    <name evidence="2" type="ORF">WN944_020589</name>
</gene>
<accession>A0AAP0QGZ0</accession>
<dbReference type="AlphaFoldDB" id="A0AAP0QGZ0"/>
<comment type="caution">
    <text evidence="2">The sequence shown here is derived from an EMBL/GenBank/DDBJ whole genome shotgun (WGS) entry which is preliminary data.</text>
</comment>
<sequence length="56" mass="6601">MLNHGDRTLMIFIFYFSFQNIAFANCRHVGATVHYLFFSNTCLNSFKQSTINNTRF</sequence>
<protein>
    <submittedName>
        <fullName evidence="2">Uncharacterized protein</fullName>
    </submittedName>
</protein>
<organism evidence="2 3">
    <name type="scientific">Citrus x changshan-huyou</name>
    <dbReference type="NCBI Taxonomy" id="2935761"/>
    <lineage>
        <taxon>Eukaryota</taxon>
        <taxon>Viridiplantae</taxon>
        <taxon>Streptophyta</taxon>
        <taxon>Embryophyta</taxon>
        <taxon>Tracheophyta</taxon>
        <taxon>Spermatophyta</taxon>
        <taxon>Magnoliopsida</taxon>
        <taxon>eudicotyledons</taxon>
        <taxon>Gunneridae</taxon>
        <taxon>Pentapetalae</taxon>
        <taxon>rosids</taxon>
        <taxon>malvids</taxon>
        <taxon>Sapindales</taxon>
        <taxon>Rutaceae</taxon>
        <taxon>Aurantioideae</taxon>
        <taxon>Citrus</taxon>
    </lineage>
</organism>
<name>A0AAP0QGZ0_9ROSI</name>
<feature type="signal peptide" evidence="1">
    <location>
        <begin position="1"/>
        <end position="24"/>
    </location>
</feature>
<keyword evidence="3" id="KW-1185">Reference proteome</keyword>
<evidence type="ECO:0000256" key="1">
    <source>
        <dbReference type="SAM" id="SignalP"/>
    </source>
</evidence>
<dbReference type="Proteomes" id="UP001428341">
    <property type="component" value="Unassembled WGS sequence"/>
</dbReference>
<keyword evidence="1" id="KW-0732">Signal</keyword>
<feature type="chain" id="PRO_5043002662" evidence="1">
    <location>
        <begin position="25"/>
        <end position="56"/>
    </location>
</feature>
<reference evidence="2 3" key="1">
    <citation type="submission" date="2024-05" db="EMBL/GenBank/DDBJ databases">
        <title>Haplotype-resolved chromosome-level genome assembly of Huyou (Citrus changshanensis).</title>
        <authorList>
            <person name="Miao C."/>
            <person name="Chen W."/>
            <person name="Wu Y."/>
            <person name="Wang L."/>
            <person name="Zhao S."/>
            <person name="Grierson D."/>
            <person name="Xu C."/>
            <person name="Chen K."/>
        </authorList>
    </citation>
    <scope>NUCLEOTIDE SEQUENCE [LARGE SCALE GENOMIC DNA]</scope>
    <source>
        <strain evidence="2">01-14</strain>
        <tissue evidence="2">Leaf</tissue>
    </source>
</reference>
<dbReference type="EMBL" id="JBCGBO010000007">
    <property type="protein sequence ID" value="KAK9189183.1"/>
    <property type="molecule type" value="Genomic_DNA"/>
</dbReference>